<evidence type="ECO:0000256" key="3">
    <source>
        <dbReference type="ARBA" id="ARBA00022723"/>
    </source>
</evidence>
<accession>D9QP99</accession>
<dbReference type="HOGENOM" id="CLU_060944_4_1_5"/>
<dbReference type="PROSITE" id="PS51007">
    <property type="entry name" value="CYTC"/>
    <property type="match status" value="1"/>
</dbReference>
<keyword evidence="2 6" id="KW-0349">Heme</keyword>
<dbReference type="Gene3D" id="1.10.760.10">
    <property type="entry name" value="Cytochrome c-like domain"/>
    <property type="match status" value="1"/>
</dbReference>
<protein>
    <submittedName>
        <fullName evidence="10">Cytochrome c class I</fullName>
    </submittedName>
</protein>
<dbReference type="InParanoid" id="D9QP99"/>
<dbReference type="PRINTS" id="PR00604">
    <property type="entry name" value="CYTCHRMECIAB"/>
</dbReference>
<keyword evidence="3 6" id="KW-0479">Metal-binding</keyword>
<keyword evidence="11" id="KW-1185">Reference proteome</keyword>
<feature type="compositionally biased region" description="Low complexity" evidence="7">
    <location>
        <begin position="32"/>
        <end position="45"/>
    </location>
</feature>
<organism evidence="10 11">
    <name type="scientific">Brevundimonas subvibrioides (strain ATCC 15264 / DSM 4735 / LMG 14903 / NBRC 16000 / CB 81)</name>
    <name type="common">Caulobacter subvibrioides</name>
    <dbReference type="NCBI Taxonomy" id="633149"/>
    <lineage>
        <taxon>Bacteria</taxon>
        <taxon>Pseudomonadati</taxon>
        <taxon>Pseudomonadota</taxon>
        <taxon>Alphaproteobacteria</taxon>
        <taxon>Caulobacterales</taxon>
        <taxon>Caulobacteraceae</taxon>
        <taxon>Brevundimonas</taxon>
    </lineage>
</organism>
<dbReference type="PROSITE" id="PS51257">
    <property type="entry name" value="PROKAR_LIPOPROTEIN"/>
    <property type="match status" value="1"/>
</dbReference>
<dbReference type="EMBL" id="CP002102">
    <property type="protein sequence ID" value="ADL02362.1"/>
    <property type="molecule type" value="Genomic_DNA"/>
</dbReference>
<feature type="chain" id="PRO_5003127091" evidence="8">
    <location>
        <begin position="23"/>
        <end position="176"/>
    </location>
</feature>
<dbReference type="RefSeq" id="WP_013270462.1">
    <property type="nucleotide sequence ID" value="NC_014375.1"/>
</dbReference>
<dbReference type="Proteomes" id="UP000002696">
    <property type="component" value="Chromosome"/>
</dbReference>
<dbReference type="eggNOG" id="COG3474">
    <property type="taxonomic scope" value="Bacteria"/>
</dbReference>
<dbReference type="KEGG" id="bsb:Bresu_3056"/>
<gene>
    <name evidence="10" type="ordered locus">Bresu_3056</name>
</gene>
<sequence>MRRFGIVSMVAASALLGLSACSGGGEDKAAAPAEQAAAPATAPVEAPAPAPATTPAAAPATAPAAGGATLQVAGLTGDAVAGERVFAQCRTCHSIEEGVNRVGPSLHGIIGRTAGQVAGYNYSAANKASGKVWDNETLFAYLENPRAYIPGTKMAFVGLRDPQQRANVIAYLDTHD</sequence>
<dbReference type="PANTHER" id="PTHR11961">
    <property type="entry name" value="CYTOCHROME C"/>
    <property type="match status" value="1"/>
</dbReference>
<name>D9QP99_BRESC</name>
<dbReference type="InterPro" id="IPR002327">
    <property type="entry name" value="Cyt_c_1A/1B"/>
</dbReference>
<evidence type="ECO:0000256" key="7">
    <source>
        <dbReference type="SAM" id="MobiDB-lite"/>
    </source>
</evidence>
<dbReference type="InterPro" id="IPR009056">
    <property type="entry name" value="Cyt_c-like_dom"/>
</dbReference>
<evidence type="ECO:0000256" key="2">
    <source>
        <dbReference type="ARBA" id="ARBA00022617"/>
    </source>
</evidence>
<evidence type="ECO:0000313" key="10">
    <source>
        <dbReference type="EMBL" id="ADL02362.1"/>
    </source>
</evidence>
<dbReference type="GO" id="GO:0046872">
    <property type="term" value="F:metal ion binding"/>
    <property type="evidence" value="ECO:0007669"/>
    <property type="project" value="UniProtKB-KW"/>
</dbReference>
<dbReference type="GO" id="GO:0009055">
    <property type="term" value="F:electron transfer activity"/>
    <property type="evidence" value="ECO:0007669"/>
    <property type="project" value="InterPro"/>
</dbReference>
<feature type="domain" description="Cytochrome c" evidence="9">
    <location>
        <begin position="77"/>
        <end position="176"/>
    </location>
</feature>
<keyword evidence="4" id="KW-0249">Electron transport</keyword>
<feature type="signal peptide" evidence="8">
    <location>
        <begin position="1"/>
        <end position="22"/>
    </location>
</feature>
<dbReference type="GO" id="GO:0020037">
    <property type="term" value="F:heme binding"/>
    <property type="evidence" value="ECO:0007669"/>
    <property type="project" value="InterPro"/>
</dbReference>
<keyword evidence="1" id="KW-0813">Transport</keyword>
<dbReference type="Pfam" id="PF00034">
    <property type="entry name" value="Cytochrom_C"/>
    <property type="match status" value="1"/>
</dbReference>
<evidence type="ECO:0000256" key="6">
    <source>
        <dbReference type="PROSITE-ProRule" id="PRU00433"/>
    </source>
</evidence>
<dbReference type="AlphaFoldDB" id="D9QP99"/>
<evidence type="ECO:0000256" key="5">
    <source>
        <dbReference type="ARBA" id="ARBA00023004"/>
    </source>
</evidence>
<evidence type="ECO:0000313" key="11">
    <source>
        <dbReference type="Proteomes" id="UP000002696"/>
    </source>
</evidence>
<evidence type="ECO:0000256" key="4">
    <source>
        <dbReference type="ARBA" id="ARBA00022982"/>
    </source>
</evidence>
<evidence type="ECO:0000256" key="8">
    <source>
        <dbReference type="SAM" id="SignalP"/>
    </source>
</evidence>
<evidence type="ECO:0000256" key="1">
    <source>
        <dbReference type="ARBA" id="ARBA00022448"/>
    </source>
</evidence>
<reference evidence="11" key="1">
    <citation type="journal article" date="2011" name="J. Bacteriol.">
        <title>Genome sequences of eight morphologically diverse alphaproteobacteria.</title>
        <authorList>
            <consortium name="US DOE Joint Genome Institute"/>
            <person name="Brown P.J."/>
            <person name="Kysela D.T."/>
            <person name="Buechlein A."/>
            <person name="Hemmerich C."/>
            <person name="Brun Y.V."/>
        </authorList>
    </citation>
    <scope>NUCLEOTIDE SEQUENCE [LARGE SCALE GENOMIC DNA]</scope>
    <source>
        <strain evidence="11">ATCC 15264 / DSM 4735 / LMG 14903 / NBRC 16000 / CB 81</strain>
    </source>
</reference>
<dbReference type="InterPro" id="IPR036909">
    <property type="entry name" value="Cyt_c-like_dom_sf"/>
</dbReference>
<dbReference type="SUPFAM" id="SSF46626">
    <property type="entry name" value="Cytochrome c"/>
    <property type="match status" value="1"/>
</dbReference>
<dbReference type="BioCyc" id="BSUB633149:G1GM8-3073-MONOMER"/>
<proteinExistence type="predicted"/>
<keyword evidence="8" id="KW-0732">Signal</keyword>
<evidence type="ECO:0000259" key="9">
    <source>
        <dbReference type="PROSITE" id="PS51007"/>
    </source>
</evidence>
<keyword evidence="5 6" id="KW-0408">Iron</keyword>
<dbReference type="STRING" id="633149.Bresu_3056"/>
<feature type="region of interest" description="Disordered" evidence="7">
    <location>
        <begin position="32"/>
        <end position="61"/>
    </location>
</feature>